<proteinExistence type="predicted"/>
<accession>A0A379N074</accession>
<name>A0A379N074_9PROT</name>
<organism evidence="1 2">
    <name type="scientific">Roseomonas mucosa</name>
    <dbReference type="NCBI Taxonomy" id="207340"/>
    <lineage>
        <taxon>Bacteria</taxon>
        <taxon>Pseudomonadati</taxon>
        <taxon>Pseudomonadota</taxon>
        <taxon>Alphaproteobacteria</taxon>
        <taxon>Acetobacterales</taxon>
        <taxon>Roseomonadaceae</taxon>
        <taxon>Roseomonas</taxon>
    </lineage>
</organism>
<dbReference type="AlphaFoldDB" id="A0A379N074"/>
<dbReference type="EMBL" id="UGVN01000001">
    <property type="protein sequence ID" value="SUE40611.1"/>
    <property type="molecule type" value="Genomic_DNA"/>
</dbReference>
<reference evidence="1 2" key="1">
    <citation type="submission" date="2018-06" db="EMBL/GenBank/DDBJ databases">
        <authorList>
            <consortium name="Pathogen Informatics"/>
            <person name="Doyle S."/>
        </authorList>
    </citation>
    <scope>NUCLEOTIDE SEQUENCE [LARGE SCALE GENOMIC DNA]</scope>
    <source>
        <strain evidence="1 2">NCTC13291</strain>
    </source>
</reference>
<dbReference type="Proteomes" id="UP000254919">
    <property type="component" value="Unassembled WGS sequence"/>
</dbReference>
<dbReference type="GeneID" id="99633229"/>
<protein>
    <submittedName>
        <fullName evidence="1">Uncharacterized protein</fullName>
    </submittedName>
</protein>
<gene>
    <name evidence="1" type="ORF">NCTC13291_02179</name>
</gene>
<sequence length="149" mass="16121">MTDLIDAPVPFAAKLPGFVNRCRDRAASPSHRKLVALVSSRVAEVLPAYLAARPGDRRLEEVFQAAQEAHEGRGDAERLAAALDAWEAVDGDMTEYGFDDATKTAFWAVSAFYEAMWDDGEWVAALGLADRAMGAMSQPEQVTAYQAAA</sequence>
<evidence type="ECO:0000313" key="1">
    <source>
        <dbReference type="EMBL" id="SUE40611.1"/>
    </source>
</evidence>
<evidence type="ECO:0000313" key="2">
    <source>
        <dbReference type="Proteomes" id="UP000254919"/>
    </source>
</evidence>
<dbReference type="RefSeq" id="WP_019461690.1">
    <property type="nucleotide sequence ID" value="NZ_AP031462.1"/>
</dbReference>